<dbReference type="NCBIfam" id="TIGR01462">
    <property type="entry name" value="greA"/>
    <property type="match status" value="1"/>
</dbReference>
<dbReference type="InterPro" id="IPR023459">
    <property type="entry name" value="Tscrpt_elong_fac_GreA/B_fam"/>
</dbReference>
<keyword evidence="3 8" id="KW-0805">Transcription regulation</keyword>
<dbReference type="Pfam" id="PF01272">
    <property type="entry name" value="GreA_GreB"/>
    <property type="match status" value="1"/>
</dbReference>
<accession>A0ABX0J185</accession>
<dbReference type="EMBL" id="VEVQ02000020">
    <property type="protein sequence ID" value="NHN27956.1"/>
    <property type="molecule type" value="Genomic_DNA"/>
</dbReference>
<feature type="domain" description="Transcription elongation factor GreA/GreB N-terminal" evidence="11">
    <location>
        <begin position="6"/>
        <end position="74"/>
    </location>
</feature>
<reference evidence="12" key="2">
    <citation type="submission" date="2020-02" db="EMBL/GenBank/DDBJ databases">
        <title>Flavobacterium profundi sp. nov., isolated from a deep-sea seamount.</title>
        <authorList>
            <person name="Zhang D.-C."/>
        </authorList>
    </citation>
    <scope>NUCLEOTIDE SEQUENCE</scope>
    <source>
        <strain evidence="12">EC11</strain>
    </source>
</reference>
<dbReference type="InterPro" id="IPR036805">
    <property type="entry name" value="Tscrpt_elong_fac_GreA/B_N_sf"/>
</dbReference>
<dbReference type="PANTHER" id="PTHR30437">
    <property type="entry name" value="TRANSCRIPTION ELONGATION FACTOR GREA"/>
    <property type="match status" value="1"/>
</dbReference>
<organism evidence="12 13">
    <name type="scientific">Flavobacterium jejuense</name>
    <dbReference type="NCBI Taxonomy" id="1544455"/>
    <lineage>
        <taxon>Bacteria</taxon>
        <taxon>Pseudomonadati</taxon>
        <taxon>Bacteroidota</taxon>
        <taxon>Flavobacteriia</taxon>
        <taxon>Flavobacteriales</taxon>
        <taxon>Flavobacteriaceae</taxon>
        <taxon>Flavobacterium</taxon>
    </lineage>
</organism>
<evidence type="ECO:0000256" key="5">
    <source>
        <dbReference type="ARBA" id="ARBA00023163"/>
    </source>
</evidence>
<keyword evidence="12" id="KW-0251">Elongation factor</keyword>
<name>A0ABX0J185_9FLAO</name>
<comment type="caution">
    <text evidence="12">The sequence shown here is derived from an EMBL/GenBank/DDBJ whole genome shotgun (WGS) entry which is preliminary data.</text>
</comment>
<gene>
    <name evidence="8 12" type="primary">greA</name>
    <name evidence="12" type="ORF">FIA58_019940</name>
</gene>
<dbReference type="PIRSF" id="PIRSF006092">
    <property type="entry name" value="GreA_GreB"/>
    <property type="match status" value="1"/>
</dbReference>
<reference evidence="12" key="1">
    <citation type="submission" date="2019-05" db="EMBL/GenBank/DDBJ databases">
        <authorList>
            <person name="Lianzixin W."/>
        </authorList>
    </citation>
    <scope>NUCLEOTIDE SEQUENCE</scope>
    <source>
        <strain evidence="12">EC11</strain>
    </source>
</reference>
<dbReference type="InterPro" id="IPR001437">
    <property type="entry name" value="Tscrpt_elong_fac_GreA/B_C"/>
</dbReference>
<dbReference type="SUPFAM" id="SSF46557">
    <property type="entry name" value="GreA transcript cleavage protein, N-terminal domain"/>
    <property type="match status" value="1"/>
</dbReference>
<dbReference type="HAMAP" id="MF_00105">
    <property type="entry name" value="GreA_GreB"/>
    <property type="match status" value="1"/>
</dbReference>
<dbReference type="PROSITE" id="PS00830">
    <property type="entry name" value="GREAB_2"/>
    <property type="match status" value="1"/>
</dbReference>
<dbReference type="NCBIfam" id="NF001263">
    <property type="entry name" value="PRK00226.1-4"/>
    <property type="match status" value="1"/>
</dbReference>
<evidence type="ECO:0000256" key="1">
    <source>
        <dbReference type="ARBA" id="ARBA00008213"/>
    </source>
</evidence>
<dbReference type="SUPFAM" id="SSF54534">
    <property type="entry name" value="FKBP-like"/>
    <property type="match status" value="1"/>
</dbReference>
<dbReference type="InterPro" id="IPR006359">
    <property type="entry name" value="Tscrpt_elong_fac_GreA"/>
</dbReference>
<evidence type="ECO:0000256" key="8">
    <source>
        <dbReference type="HAMAP-Rule" id="MF_00105"/>
    </source>
</evidence>
<evidence type="ECO:0000256" key="4">
    <source>
        <dbReference type="ARBA" id="ARBA00023125"/>
    </source>
</evidence>
<dbReference type="InterPro" id="IPR022691">
    <property type="entry name" value="Tscrpt_elong_fac_GreA/B_N"/>
</dbReference>
<dbReference type="GO" id="GO:0003746">
    <property type="term" value="F:translation elongation factor activity"/>
    <property type="evidence" value="ECO:0007669"/>
    <property type="project" value="UniProtKB-KW"/>
</dbReference>
<comment type="function">
    <text evidence="6 8 9">Necessary for efficient RNA polymerase transcription elongation past template-encoded arresting sites. The arresting sites in DNA have the property of trapping a certain fraction of elongating RNA polymerases that pass through, resulting in locked ternary complexes. Cleavage of the nascent transcript by cleavage factors such as GreA or GreB allows the resumption of elongation from the new 3'terminus. GreA releases sequences of 2 to 3 nucleotides.</text>
</comment>
<protein>
    <recommendedName>
        <fullName evidence="2 8">Transcription elongation factor GreA</fullName>
    </recommendedName>
    <alternativeName>
        <fullName evidence="7 8">Transcript cleavage factor GreA</fullName>
    </alternativeName>
</protein>
<dbReference type="InterPro" id="IPR028624">
    <property type="entry name" value="Tscrpt_elong_fac_GreA/B"/>
</dbReference>
<keyword evidence="4 8" id="KW-0238">DNA-binding</keyword>
<dbReference type="Gene3D" id="3.10.50.30">
    <property type="entry name" value="Transcription elongation factor, GreA/GreB, C-terminal domain"/>
    <property type="match status" value="1"/>
</dbReference>
<dbReference type="InterPro" id="IPR018151">
    <property type="entry name" value="TF_GreA/GreB_CS"/>
</dbReference>
<proteinExistence type="inferred from homology"/>
<keyword evidence="13" id="KW-1185">Reference proteome</keyword>
<keyword evidence="12" id="KW-0648">Protein biosynthesis</keyword>
<evidence type="ECO:0000256" key="3">
    <source>
        <dbReference type="ARBA" id="ARBA00023015"/>
    </source>
</evidence>
<comment type="similarity">
    <text evidence="1 8 9">Belongs to the GreA/GreB family.</text>
</comment>
<dbReference type="InterPro" id="IPR036953">
    <property type="entry name" value="GreA/GreB_C_sf"/>
</dbReference>
<evidence type="ECO:0000256" key="2">
    <source>
        <dbReference type="ARBA" id="ARBA00013729"/>
    </source>
</evidence>
<dbReference type="RefSeq" id="WP_140964461.1">
    <property type="nucleotide sequence ID" value="NZ_VEVQ02000020.1"/>
</dbReference>
<dbReference type="Pfam" id="PF03449">
    <property type="entry name" value="GreA_GreB_N"/>
    <property type="match status" value="1"/>
</dbReference>
<sequence>MSTVSYYTAEGLKKLREELDQLKSIERPKASQAIAEARDKGDLSENAEYDAAKEAQGLLEMKISKMEELVSNARLIDESQLDVSKALVLSTVKLKNQTNGMEMKYTLVAESEADLKTGKISVTSPIGKGLLGKKVGEIAEIKVPNGTLNFEVLEITRE</sequence>
<dbReference type="PANTHER" id="PTHR30437:SF4">
    <property type="entry name" value="TRANSCRIPTION ELONGATION FACTOR GREA"/>
    <property type="match status" value="1"/>
</dbReference>
<evidence type="ECO:0000313" key="13">
    <source>
        <dbReference type="Proteomes" id="UP000817854"/>
    </source>
</evidence>
<feature type="domain" description="Transcription elongation factor GreA/GreB C-terminal" evidence="10">
    <location>
        <begin position="88"/>
        <end position="156"/>
    </location>
</feature>
<evidence type="ECO:0000256" key="9">
    <source>
        <dbReference type="RuleBase" id="RU000556"/>
    </source>
</evidence>
<dbReference type="NCBIfam" id="NF001261">
    <property type="entry name" value="PRK00226.1-2"/>
    <property type="match status" value="1"/>
</dbReference>
<evidence type="ECO:0000259" key="11">
    <source>
        <dbReference type="Pfam" id="PF03449"/>
    </source>
</evidence>
<keyword evidence="5 8" id="KW-0804">Transcription</keyword>
<evidence type="ECO:0000259" key="10">
    <source>
        <dbReference type="Pfam" id="PF01272"/>
    </source>
</evidence>
<dbReference type="Proteomes" id="UP000817854">
    <property type="component" value="Unassembled WGS sequence"/>
</dbReference>
<evidence type="ECO:0000313" key="12">
    <source>
        <dbReference type="EMBL" id="NHN27956.1"/>
    </source>
</evidence>
<evidence type="ECO:0000256" key="7">
    <source>
        <dbReference type="ARBA" id="ARBA00030776"/>
    </source>
</evidence>
<dbReference type="Gene3D" id="1.10.287.180">
    <property type="entry name" value="Transcription elongation factor, GreA/GreB, N-terminal domain"/>
    <property type="match status" value="1"/>
</dbReference>
<evidence type="ECO:0000256" key="6">
    <source>
        <dbReference type="ARBA" id="ARBA00024916"/>
    </source>
</evidence>